<evidence type="ECO:0000259" key="12">
    <source>
        <dbReference type="Pfam" id="PF01717"/>
    </source>
</evidence>
<feature type="binding site" evidence="10">
    <location>
        <position position="489"/>
    </location>
    <ligand>
        <name>L-methionine</name>
        <dbReference type="ChEBI" id="CHEBI:57844"/>
    </ligand>
</feature>
<keyword evidence="8 10" id="KW-0862">Zinc</keyword>
<feature type="binding site" evidence="10">
    <location>
        <position position="670"/>
    </location>
    <ligand>
        <name>Zn(2+)</name>
        <dbReference type="ChEBI" id="CHEBI:29105"/>
        <note>catalytic</note>
    </ligand>
</feature>
<dbReference type="Pfam" id="PF01717">
    <property type="entry name" value="Meth_synt_2"/>
    <property type="match status" value="1"/>
</dbReference>
<comment type="catalytic activity">
    <reaction evidence="10">
        <text>5-methyltetrahydropteroyltri-L-glutamate + L-homocysteine = tetrahydropteroyltri-L-glutamate + L-methionine</text>
        <dbReference type="Rhea" id="RHEA:21196"/>
        <dbReference type="ChEBI" id="CHEBI:57844"/>
        <dbReference type="ChEBI" id="CHEBI:58140"/>
        <dbReference type="ChEBI" id="CHEBI:58199"/>
        <dbReference type="ChEBI" id="CHEBI:58207"/>
        <dbReference type="EC" id="2.1.1.14"/>
    </reaction>
</comment>
<evidence type="ECO:0000259" key="13">
    <source>
        <dbReference type="Pfam" id="PF08267"/>
    </source>
</evidence>
<dbReference type="PIRSF" id="PIRSF000382">
    <property type="entry name" value="MeTrfase_B12_ind"/>
    <property type="match status" value="1"/>
</dbReference>
<evidence type="ECO:0000256" key="9">
    <source>
        <dbReference type="ARBA" id="ARBA00023167"/>
    </source>
</evidence>
<evidence type="ECO:0000313" key="15">
    <source>
        <dbReference type="Proteomes" id="UP001596233"/>
    </source>
</evidence>
<feature type="binding site" evidence="10">
    <location>
        <position position="604"/>
    </location>
    <ligand>
        <name>L-methionine</name>
        <dbReference type="ChEBI" id="CHEBI:57844"/>
    </ligand>
</feature>
<keyword evidence="4 10" id="KW-0489">Methyltransferase</keyword>
<feature type="binding site" evidence="10">
    <location>
        <begin position="520"/>
        <end position="521"/>
    </location>
    <ligand>
        <name>5-methyltetrahydropteroyltri-L-glutamate</name>
        <dbReference type="ChEBI" id="CHEBI:58207"/>
    </ligand>
</feature>
<comment type="similarity">
    <text evidence="3 10">Belongs to the vitamin-B12 independent methionine synthase family.</text>
</comment>
<feature type="binding site" evidence="10">
    <location>
        <begin position="436"/>
        <end position="438"/>
    </location>
    <ligand>
        <name>L-homocysteine</name>
        <dbReference type="ChEBI" id="CHEBI:58199"/>
    </ligand>
</feature>
<feature type="binding site" evidence="10">
    <location>
        <position position="604"/>
    </location>
    <ligand>
        <name>L-homocysteine</name>
        <dbReference type="ChEBI" id="CHEBI:58199"/>
    </ligand>
</feature>
<dbReference type="PANTHER" id="PTHR30519">
    <property type="entry name" value="5-METHYLTETRAHYDROPTEROYLTRIGLUTAMATE--HOMOCYSTEINE METHYLTRANSFERASE"/>
    <property type="match status" value="1"/>
</dbReference>
<dbReference type="CDD" id="cd03312">
    <property type="entry name" value="CIMS_N_terminal_like"/>
    <property type="match status" value="1"/>
</dbReference>
<dbReference type="InterPro" id="IPR002629">
    <property type="entry name" value="Met_Synth_C/arc"/>
</dbReference>
<evidence type="ECO:0000256" key="1">
    <source>
        <dbReference type="ARBA" id="ARBA00002777"/>
    </source>
</evidence>
<comment type="cofactor">
    <cofactor evidence="10">
        <name>Zn(2+)</name>
        <dbReference type="ChEBI" id="CHEBI:29105"/>
    </cofactor>
    <text evidence="10">Binds 1 zinc ion per subunit.</text>
</comment>
<dbReference type="RefSeq" id="WP_379231402.1">
    <property type="nucleotide sequence ID" value="NZ_JBHSTE010000001.1"/>
</dbReference>
<dbReference type="NCBIfam" id="TIGR01371">
    <property type="entry name" value="met_syn_B12ind"/>
    <property type="match status" value="1"/>
</dbReference>
<dbReference type="GO" id="GO:0003871">
    <property type="term" value="F:5-methyltetrahydropteroyltriglutamate-homocysteine S-methyltransferase activity"/>
    <property type="evidence" value="ECO:0007669"/>
    <property type="project" value="UniProtKB-EC"/>
</dbReference>
<sequence length="763" mass="86477">MALSSNLGYPRIGRHREWKKVIEQYWAGNLEEAELHQKLKSIRLEHLRKQKEAGIELIPVHDFSYYDHVLDTSVMLGIVPARFEYEGGRVSTQLYYEIARGSRTQPASEMTKWYNTNYHYIVPELNDAKPQLTFNAPLEAYREAKQELGINGKPVIVGLYSYIKLAKGYASGEERAWIDRLLPLYCEVLKQLEDAGVEWVQLDEPSLVTNVTDHELNDIRYIYQTLAEAAPKLKLILQTYFDSIERYQDLIQLPIAAIGLDGVHGWESNIAQLQAHGLPEYLSLAIGLVDGRNIWRTDLQEASIKLDQLLQLVSSDRLIIQPSASLLHVPVTVEEETKLPETIKQALAFADEKLVEVVKLAGRASGHTQDWEQSVSEAEQAYKALQALEQRQQKQVLQQQIEELLAKGLTRSTSFKDRYQLQVNKHKLPLLPTTTIGSFPQTPQVRAARSRWRKQEWTTEQYDAFIAEEINRWIDHQEKLGLDVLVHGEFERTDMVEFFGEKLGGFCFTSNGWVQSYGSRCVKPPIIYADVTYSGAMTVKETVYAQSRTSKPVKGMLTGPITIMNWSFVRQDISREEVAYQLALALRQEVNALEHAGIAMIQVDEPAVREGLPLKEAAQRQYLDASIAAFKLTTSGVSAETQIHTHMCYCDFHDMIASIRDMDADVISIETSRSHGELIRSFEQQTYDLGIGLGVYDIHSPRVPAAAEMISLIERALEVLDPRLFWINPDCGLKTRGEVETLAALAQMIEATNVVRSKLLSSV</sequence>
<feature type="binding site" evidence="10">
    <location>
        <position position="489"/>
    </location>
    <ligand>
        <name>L-homocysteine</name>
        <dbReference type="ChEBI" id="CHEBI:58199"/>
    </ligand>
</feature>
<dbReference type="Gene3D" id="3.20.20.210">
    <property type="match status" value="2"/>
</dbReference>
<keyword evidence="10" id="KW-0677">Repeat</keyword>
<feature type="binding site" evidence="10">
    <location>
        <position position="648"/>
    </location>
    <ligand>
        <name>Zn(2+)</name>
        <dbReference type="ChEBI" id="CHEBI:29105"/>
        <note>catalytic</note>
    </ligand>
</feature>
<comment type="function">
    <text evidence="1 10">Catalyzes the transfer of a methyl group from 5-methyltetrahydrofolate to homocysteine resulting in methionine formation.</text>
</comment>
<feature type="binding site" evidence="10">
    <location>
        <begin position="16"/>
        <end position="19"/>
    </location>
    <ligand>
        <name>5-methyltetrahydropteroyltri-L-glutamate</name>
        <dbReference type="ChEBI" id="CHEBI:58207"/>
    </ligand>
</feature>
<proteinExistence type="inferred from homology"/>
<dbReference type="NCBIfam" id="NF003556">
    <property type="entry name" value="PRK05222.1"/>
    <property type="match status" value="1"/>
</dbReference>
<keyword evidence="11" id="KW-0175">Coiled coil</keyword>
<evidence type="ECO:0000256" key="3">
    <source>
        <dbReference type="ARBA" id="ARBA00009553"/>
    </source>
</evidence>
<name>A0ABW1V221_9BACL</name>
<feature type="binding site" evidence="10">
    <location>
        <position position="112"/>
    </location>
    <ligand>
        <name>5-methyltetrahydropteroyltri-L-glutamate</name>
        <dbReference type="ChEBI" id="CHEBI:58207"/>
    </ligand>
</feature>
<feature type="coiled-coil region" evidence="11">
    <location>
        <begin position="368"/>
        <end position="407"/>
    </location>
</feature>
<comment type="caution">
    <text evidence="14">The sequence shown here is derived from an EMBL/GenBank/DDBJ whole genome shotgun (WGS) entry which is preliminary data.</text>
</comment>
<keyword evidence="5 10" id="KW-0028">Amino-acid biosynthesis</keyword>
<evidence type="ECO:0000256" key="8">
    <source>
        <dbReference type="ARBA" id="ARBA00022833"/>
    </source>
</evidence>
<dbReference type="EMBL" id="JBHSTE010000001">
    <property type="protein sequence ID" value="MFC6331795.1"/>
    <property type="molecule type" value="Genomic_DNA"/>
</dbReference>
<keyword evidence="7 10" id="KW-0479">Metal-binding</keyword>
<evidence type="ECO:0000313" key="14">
    <source>
        <dbReference type="EMBL" id="MFC6331795.1"/>
    </source>
</evidence>
<dbReference type="InterPro" id="IPR013215">
    <property type="entry name" value="Cbl-indep_Met_Synth_N"/>
</dbReference>
<keyword evidence="9 10" id="KW-0486">Methionine biosynthesis</keyword>
<dbReference type="EC" id="2.1.1.14" evidence="10"/>
<dbReference type="InterPro" id="IPR038071">
    <property type="entry name" value="UROD/MetE-like_sf"/>
</dbReference>
<protein>
    <recommendedName>
        <fullName evidence="10">5-methyltetrahydropteroyltriglutamate--homocysteine methyltransferase</fullName>
        <ecNumber evidence="10">2.1.1.14</ecNumber>
    </recommendedName>
    <alternativeName>
        <fullName evidence="10">Cobalamin-independent methionine synthase</fullName>
    </alternativeName>
    <alternativeName>
        <fullName evidence="10">Methionine synthase, vitamin-B12 independent isozyme</fullName>
    </alternativeName>
</protein>
<dbReference type="CDD" id="cd03311">
    <property type="entry name" value="CIMS_C_terminal_like"/>
    <property type="match status" value="1"/>
</dbReference>
<evidence type="ECO:0000256" key="4">
    <source>
        <dbReference type="ARBA" id="ARBA00022603"/>
    </source>
</evidence>
<keyword evidence="6 10" id="KW-0808">Transferase</keyword>
<feature type="binding site" evidence="10">
    <location>
        <position position="610"/>
    </location>
    <ligand>
        <name>5-methyltetrahydropteroyltri-L-glutamate</name>
        <dbReference type="ChEBI" id="CHEBI:58207"/>
    </ligand>
</feature>
<feature type="binding site" evidence="10">
    <location>
        <position position="566"/>
    </location>
    <ligand>
        <name>5-methyltetrahydropteroyltri-L-glutamate</name>
        <dbReference type="ChEBI" id="CHEBI:58207"/>
    </ligand>
</feature>
<evidence type="ECO:0000256" key="2">
    <source>
        <dbReference type="ARBA" id="ARBA00004681"/>
    </source>
</evidence>
<keyword evidence="15" id="KW-1185">Reference proteome</keyword>
<comment type="pathway">
    <text evidence="2 10">Amino-acid biosynthesis; L-methionine biosynthesis via de novo pathway; L-methionine from L-homocysteine (MetE route): step 1/1.</text>
</comment>
<evidence type="ECO:0000256" key="7">
    <source>
        <dbReference type="ARBA" id="ARBA00022723"/>
    </source>
</evidence>
<evidence type="ECO:0000256" key="10">
    <source>
        <dbReference type="HAMAP-Rule" id="MF_00172"/>
    </source>
</evidence>
<dbReference type="SUPFAM" id="SSF51726">
    <property type="entry name" value="UROD/MetE-like"/>
    <property type="match status" value="2"/>
</dbReference>
<evidence type="ECO:0000256" key="11">
    <source>
        <dbReference type="SAM" id="Coils"/>
    </source>
</evidence>
<accession>A0ABW1V221</accession>
<organism evidence="14 15">
    <name type="scientific">Paenibacillus septentrionalis</name>
    <dbReference type="NCBI Taxonomy" id="429342"/>
    <lineage>
        <taxon>Bacteria</taxon>
        <taxon>Bacillati</taxon>
        <taxon>Bacillota</taxon>
        <taxon>Bacilli</taxon>
        <taxon>Bacillales</taxon>
        <taxon>Paenibacillaceae</taxon>
        <taxon>Paenibacillus</taxon>
    </lineage>
</organism>
<dbReference type="InterPro" id="IPR006276">
    <property type="entry name" value="Cobalamin-indep_Met_synthase"/>
</dbReference>
<feature type="domain" description="Cobalamin-independent methionine synthase MetE N-terminal" evidence="13">
    <location>
        <begin position="4"/>
        <end position="311"/>
    </location>
</feature>
<feature type="active site" description="Proton donor" evidence="10">
    <location>
        <position position="699"/>
    </location>
</feature>
<evidence type="ECO:0000256" key="5">
    <source>
        <dbReference type="ARBA" id="ARBA00022605"/>
    </source>
</evidence>
<feature type="binding site" evidence="10">
    <location>
        <position position="646"/>
    </location>
    <ligand>
        <name>Zn(2+)</name>
        <dbReference type="ChEBI" id="CHEBI:29105"/>
        <note>catalytic</note>
    </ligand>
</feature>
<dbReference type="GO" id="GO:0032259">
    <property type="term" value="P:methylation"/>
    <property type="evidence" value="ECO:0007669"/>
    <property type="project" value="UniProtKB-KW"/>
</dbReference>
<dbReference type="Pfam" id="PF08267">
    <property type="entry name" value="Meth_synt_1"/>
    <property type="match status" value="1"/>
</dbReference>
<evidence type="ECO:0000256" key="6">
    <source>
        <dbReference type="ARBA" id="ARBA00022679"/>
    </source>
</evidence>
<reference evidence="15" key="1">
    <citation type="journal article" date="2019" name="Int. J. Syst. Evol. Microbiol.">
        <title>The Global Catalogue of Microorganisms (GCM) 10K type strain sequencing project: providing services to taxonomists for standard genome sequencing and annotation.</title>
        <authorList>
            <consortium name="The Broad Institute Genomics Platform"/>
            <consortium name="The Broad Institute Genome Sequencing Center for Infectious Disease"/>
            <person name="Wu L."/>
            <person name="Ma J."/>
        </authorList>
    </citation>
    <scope>NUCLEOTIDE SEQUENCE [LARGE SCALE GENOMIC DNA]</scope>
    <source>
        <strain evidence="15">PCU 280</strain>
    </source>
</reference>
<feature type="binding site" evidence="10">
    <location>
        <begin position="436"/>
        <end position="438"/>
    </location>
    <ligand>
        <name>L-methionine</name>
        <dbReference type="ChEBI" id="CHEBI:57844"/>
    </ligand>
</feature>
<gene>
    <name evidence="10 14" type="primary">metE</name>
    <name evidence="14" type="ORF">ACFP56_04105</name>
</gene>
<feature type="domain" description="Cobalamin-independent methionine synthase MetE C-terminal/archaeal" evidence="12">
    <location>
        <begin position="431"/>
        <end position="752"/>
    </location>
</feature>
<dbReference type="Proteomes" id="UP001596233">
    <property type="component" value="Unassembled WGS sequence"/>
</dbReference>
<dbReference type="HAMAP" id="MF_00172">
    <property type="entry name" value="Meth_synth"/>
    <property type="match status" value="1"/>
</dbReference>
<feature type="binding site" evidence="10">
    <location>
        <position position="731"/>
    </location>
    <ligand>
        <name>Zn(2+)</name>
        <dbReference type="ChEBI" id="CHEBI:29105"/>
        <note>catalytic</note>
    </ligand>
</feature>